<keyword evidence="3" id="KW-1133">Transmembrane helix</keyword>
<organism evidence="5 6">
    <name type="scientific">Deinococcus xinjiangensis</name>
    <dbReference type="NCBI Taxonomy" id="457454"/>
    <lineage>
        <taxon>Bacteria</taxon>
        <taxon>Thermotogati</taxon>
        <taxon>Deinococcota</taxon>
        <taxon>Deinococci</taxon>
        <taxon>Deinococcales</taxon>
        <taxon>Deinococcaceae</taxon>
        <taxon>Deinococcus</taxon>
    </lineage>
</organism>
<keyword evidence="6" id="KW-1185">Reference proteome</keyword>
<evidence type="ECO:0000256" key="2">
    <source>
        <dbReference type="ARBA" id="ARBA00023008"/>
    </source>
</evidence>
<feature type="transmembrane region" description="Helical" evidence="3">
    <location>
        <begin position="25"/>
        <end position="46"/>
    </location>
</feature>
<feature type="domain" description="Thioredoxin" evidence="4">
    <location>
        <begin position="60"/>
        <end position="223"/>
    </location>
</feature>
<dbReference type="EMBL" id="BAABRN010000052">
    <property type="protein sequence ID" value="GAA5503510.1"/>
    <property type="molecule type" value="Genomic_DNA"/>
</dbReference>
<keyword evidence="3" id="KW-0472">Membrane</keyword>
<comment type="similarity">
    <text evidence="1">Belongs to the SCO1/2 family.</text>
</comment>
<gene>
    <name evidence="5" type="ORF">Dxin01_03269</name>
</gene>
<dbReference type="PANTHER" id="PTHR12151">
    <property type="entry name" value="ELECTRON TRANSPORT PROTIN SCO1/SENC FAMILY MEMBER"/>
    <property type="match status" value="1"/>
</dbReference>
<dbReference type="Pfam" id="PF02630">
    <property type="entry name" value="SCO1-SenC"/>
    <property type="match status" value="1"/>
</dbReference>
<dbReference type="PROSITE" id="PS51352">
    <property type="entry name" value="THIOREDOXIN_2"/>
    <property type="match status" value="1"/>
</dbReference>
<keyword evidence="3" id="KW-0812">Transmembrane</keyword>
<dbReference type="CDD" id="cd02968">
    <property type="entry name" value="SCO"/>
    <property type="match status" value="1"/>
</dbReference>
<evidence type="ECO:0000313" key="5">
    <source>
        <dbReference type="EMBL" id="GAA5503510.1"/>
    </source>
</evidence>
<dbReference type="InterPro" id="IPR036249">
    <property type="entry name" value="Thioredoxin-like_sf"/>
</dbReference>
<dbReference type="SUPFAM" id="SSF52833">
    <property type="entry name" value="Thioredoxin-like"/>
    <property type="match status" value="1"/>
</dbReference>
<keyword evidence="2" id="KW-0186">Copper</keyword>
<reference evidence="5 6" key="1">
    <citation type="submission" date="2024-02" db="EMBL/GenBank/DDBJ databases">
        <title>Deinococcus xinjiangensis NBRC 107630.</title>
        <authorList>
            <person name="Ichikawa N."/>
            <person name="Katano-Makiyama Y."/>
            <person name="Hidaka K."/>
        </authorList>
    </citation>
    <scope>NUCLEOTIDE SEQUENCE [LARGE SCALE GENOMIC DNA]</scope>
    <source>
        <strain evidence="5 6">NBRC 107630</strain>
    </source>
</reference>
<comment type="caution">
    <text evidence="5">The sequence shown here is derived from an EMBL/GenBank/DDBJ whole genome shotgun (WGS) entry which is preliminary data.</text>
</comment>
<dbReference type="RefSeq" id="WP_353543480.1">
    <property type="nucleotide sequence ID" value="NZ_BAABRN010000052.1"/>
</dbReference>
<proteinExistence type="inferred from homology"/>
<evidence type="ECO:0000256" key="3">
    <source>
        <dbReference type="SAM" id="Phobius"/>
    </source>
</evidence>
<dbReference type="Proteomes" id="UP001458946">
    <property type="component" value="Unassembled WGS sequence"/>
</dbReference>
<evidence type="ECO:0000259" key="4">
    <source>
        <dbReference type="PROSITE" id="PS51352"/>
    </source>
</evidence>
<dbReference type="InterPro" id="IPR003782">
    <property type="entry name" value="SCO1/SenC"/>
</dbReference>
<evidence type="ECO:0000256" key="1">
    <source>
        <dbReference type="ARBA" id="ARBA00010996"/>
    </source>
</evidence>
<dbReference type="Gene3D" id="3.40.30.10">
    <property type="entry name" value="Glutaredoxin"/>
    <property type="match status" value="1"/>
</dbReference>
<accession>A0ABP9VGW0</accession>
<dbReference type="PANTHER" id="PTHR12151:SF25">
    <property type="entry name" value="LINALOOL DEHYDRATASE_ISOMERASE DOMAIN-CONTAINING PROTEIN"/>
    <property type="match status" value="1"/>
</dbReference>
<dbReference type="InterPro" id="IPR013766">
    <property type="entry name" value="Thioredoxin_domain"/>
</dbReference>
<evidence type="ECO:0000313" key="6">
    <source>
        <dbReference type="Proteomes" id="UP001458946"/>
    </source>
</evidence>
<sequence>MTELPQTQPHQNEPHAPPTLTVRPWYVSAVLAVCAVTLLLGGAWLFTRAKSPYPFFGTSLDGSRVAQTFSGTDDLGQPYAFAPDGKTTTAIFFGFTHCANICPLTLSYLNKVRSELPQSQQNNFKVLFVSVDPARDTPARMHDYVTYFGQGTGVTIPEPKLSEVAKAYGVGYEKAEVKGADYQINHTTATYLVDSAGYLRVLWDYTQMPQVERVKKDVQYVMENPLK</sequence>
<protein>
    <recommendedName>
        <fullName evidence="4">Thioredoxin domain-containing protein</fullName>
    </recommendedName>
</protein>
<name>A0ABP9VGW0_9DEIO</name>